<evidence type="ECO:0000259" key="1">
    <source>
        <dbReference type="Pfam" id="PF00535"/>
    </source>
</evidence>
<dbReference type="EMBL" id="JHEG02000059">
    <property type="protein sequence ID" value="KIE06926.1"/>
    <property type="molecule type" value="Genomic_DNA"/>
</dbReference>
<accession>A0A0C1N3B6</accession>
<feature type="domain" description="Glycosyltransferase 2-like" evidence="1">
    <location>
        <begin position="8"/>
        <end position="130"/>
    </location>
</feature>
<dbReference type="Proteomes" id="UP000029738">
    <property type="component" value="Unassembled WGS sequence"/>
</dbReference>
<dbReference type="InterPro" id="IPR050834">
    <property type="entry name" value="Glycosyltransf_2"/>
</dbReference>
<evidence type="ECO:0000313" key="4">
    <source>
        <dbReference type="Proteomes" id="UP000029738"/>
    </source>
</evidence>
<dbReference type="Gene3D" id="3.90.550.10">
    <property type="entry name" value="Spore Coat Polysaccharide Biosynthesis Protein SpsA, Chain A"/>
    <property type="match status" value="1"/>
</dbReference>
<gene>
    <name evidence="3" type="ORF">DA73_0237485</name>
    <name evidence="2" type="ORF">DA73_0400032570</name>
</gene>
<dbReference type="Pfam" id="PF00535">
    <property type="entry name" value="Glycos_transf_2"/>
    <property type="match status" value="1"/>
</dbReference>
<dbReference type="STRING" id="1479485.DA73_0237485"/>
<dbReference type="GO" id="GO:0016740">
    <property type="term" value="F:transferase activity"/>
    <property type="evidence" value="ECO:0007669"/>
    <property type="project" value="UniProtKB-KW"/>
</dbReference>
<dbReference type="InterPro" id="IPR001173">
    <property type="entry name" value="Glyco_trans_2-like"/>
</dbReference>
<sequence>MLQFPLISVIIPCYNAARFLEATLESVFAQTFKNFEVIVIDDGSTDETATLIRSFGSKLRAEFTANQGASAARNLGTALAQGQFIQYLDADDLLRPDALEKRVNVLIAHDADVAYSDWQRLEEGEDGKFHLGAIVARRIEEVHPDPQIALFTNFWAPPAALLYNHRIVDKISTWNKSLLFIQDARFFLDAALMGGKFIHVPGVQADYRVLASSTSLSRRDSAGFMNDCFINACHVEEFWTVHGGITSERRIALEKVYGHLARFYFERNRLKFSEVLAKINRLNPNYIPSSPKALHQLSQWVGYEQAEAISLTYRRTKKQIHRLVQKFSF</sequence>
<keyword evidence="4" id="KW-1185">Reference proteome</keyword>
<dbReference type="InterPro" id="IPR029044">
    <property type="entry name" value="Nucleotide-diphossugar_trans"/>
</dbReference>
<evidence type="ECO:0000313" key="2">
    <source>
        <dbReference type="EMBL" id="KAF3889680.1"/>
    </source>
</evidence>
<dbReference type="EMBL" id="JHEG04000001">
    <property type="protein sequence ID" value="KAF3889680.1"/>
    <property type="molecule type" value="Genomic_DNA"/>
</dbReference>
<dbReference type="AlphaFoldDB" id="A0A0C1N3B6"/>
<dbReference type="SUPFAM" id="SSF53448">
    <property type="entry name" value="Nucleotide-diphospho-sugar transferases"/>
    <property type="match status" value="1"/>
</dbReference>
<dbReference type="PANTHER" id="PTHR43685:SF2">
    <property type="entry name" value="GLYCOSYLTRANSFERASE 2-LIKE DOMAIN-CONTAINING PROTEIN"/>
    <property type="match status" value="1"/>
</dbReference>
<proteinExistence type="predicted"/>
<organism evidence="3">
    <name type="scientific">Tolypothrix bouteillei VB521301</name>
    <dbReference type="NCBI Taxonomy" id="1479485"/>
    <lineage>
        <taxon>Bacteria</taxon>
        <taxon>Bacillati</taxon>
        <taxon>Cyanobacteriota</taxon>
        <taxon>Cyanophyceae</taxon>
        <taxon>Nostocales</taxon>
        <taxon>Tolypothrichaceae</taxon>
        <taxon>Tolypothrix</taxon>
    </lineage>
</organism>
<keyword evidence="3" id="KW-0808">Transferase</keyword>
<evidence type="ECO:0000313" key="3">
    <source>
        <dbReference type="EMBL" id="KIE06926.1"/>
    </source>
</evidence>
<dbReference type="OrthoDB" id="9812327at2"/>
<name>A0A0C1N3B6_9CYAN</name>
<dbReference type="RefSeq" id="WP_038085801.1">
    <property type="nucleotide sequence ID" value="NZ_JHEG04000001.1"/>
</dbReference>
<reference evidence="3" key="1">
    <citation type="journal article" date="2015" name="Genome Announc.">
        <title>Draft Genome Sequence of Tolypothrix boutellei Strain VB521301.</title>
        <authorList>
            <person name="Chandrababunaidu M.M."/>
            <person name="Singh D."/>
            <person name="Sen D."/>
            <person name="Bhan S."/>
            <person name="Das S."/>
            <person name="Gupta A."/>
            <person name="Adhikary S.P."/>
            <person name="Tripathy S."/>
        </authorList>
    </citation>
    <scope>NUCLEOTIDE SEQUENCE</scope>
    <source>
        <strain evidence="3">VB521301</strain>
    </source>
</reference>
<protein>
    <submittedName>
        <fullName evidence="3">Glycosyl transferase family 2</fullName>
    </submittedName>
    <submittedName>
        <fullName evidence="2">Glycosyltransferase</fullName>
    </submittedName>
</protein>
<comment type="caution">
    <text evidence="3">The sequence shown here is derived from an EMBL/GenBank/DDBJ whole genome shotgun (WGS) entry which is preliminary data.</text>
</comment>
<dbReference type="PANTHER" id="PTHR43685">
    <property type="entry name" value="GLYCOSYLTRANSFERASE"/>
    <property type="match status" value="1"/>
</dbReference>
<reference evidence="2" key="2">
    <citation type="submission" date="2019-11" db="EMBL/GenBank/DDBJ databases">
        <title>Improved Assembly of Tolypothrix boutellei genome.</title>
        <authorList>
            <person name="Sarangi A.N."/>
            <person name="Mukherjee M."/>
            <person name="Ghosh S."/>
            <person name="Singh D."/>
            <person name="Das A."/>
            <person name="Kant S."/>
            <person name="Prusty A."/>
            <person name="Tripathy S."/>
        </authorList>
    </citation>
    <scope>NUCLEOTIDE SEQUENCE</scope>
    <source>
        <strain evidence="2">VB521301</strain>
    </source>
</reference>